<evidence type="ECO:0000256" key="3">
    <source>
        <dbReference type="ARBA" id="ARBA00023163"/>
    </source>
</evidence>
<dbReference type="InterPro" id="IPR018062">
    <property type="entry name" value="HTH_AraC-typ_CS"/>
</dbReference>
<protein>
    <recommendedName>
        <fullName evidence="4">HTH araC/xylS-type domain-containing protein</fullName>
    </recommendedName>
</protein>
<keyword evidence="6" id="KW-1185">Reference proteome</keyword>
<dbReference type="EMBL" id="BMLW01000001">
    <property type="protein sequence ID" value="GGP07841.1"/>
    <property type="molecule type" value="Genomic_DNA"/>
</dbReference>
<evidence type="ECO:0000313" key="5">
    <source>
        <dbReference type="EMBL" id="GGP07841.1"/>
    </source>
</evidence>
<evidence type="ECO:0000256" key="2">
    <source>
        <dbReference type="ARBA" id="ARBA00023125"/>
    </source>
</evidence>
<gene>
    <name evidence="5" type="ORF">GCM10011346_05570</name>
</gene>
<keyword evidence="1" id="KW-0805">Transcription regulation</keyword>
<comment type="caution">
    <text evidence="5">The sequence shown here is derived from an EMBL/GenBank/DDBJ whole genome shotgun (WGS) entry which is preliminary data.</text>
</comment>
<proteinExistence type="predicted"/>
<sequence>MSLEPIKLIATYFFSRSIENYDREKLDRRTVDCYEIELITESKGGMFIDDNYYSIEKGDVVFRYPGQSTQGILPYSCYTIRFQTTDPLLKELTQESIAPIFNRKTVKQIIPIVEGIFNESINKNLLSEYFIQFQLIKLTYLLLQTFHPNSKKAYSEQNIRNLYVSESISYIQTNWSTVNIDDLVIRIGVSKPYLMKLFKQETSKTILEYIDETRVHHIKKLLIFTNDTLTDIAFNSGFKSSSYFTNYFSKHTGISPKKFRSQYTNMIK</sequence>
<keyword evidence="2" id="KW-0238">DNA-binding</keyword>
<evidence type="ECO:0000259" key="4">
    <source>
        <dbReference type="PROSITE" id="PS01124"/>
    </source>
</evidence>
<dbReference type="InterPro" id="IPR018060">
    <property type="entry name" value="HTH_AraC"/>
</dbReference>
<feature type="domain" description="HTH araC/xylS-type" evidence="4">
    <location>
        <begin position="165"/>
        <end position="262"/>
    </location>
</feature>
<dbReference type="SUPFAM" id="SSF46689">
    <property type="entry name" value="Homeodomain-like"/>
    <property type="match status" value="1"/>
</dbReference>
<dbReference type="PROSITE" id="PS00041">
    <property type="entry name" value="HTH_ARAC_FAMILY_1"/>
    <property type="match status" value="1"/>
</dbReference>
<dbReference type="Gene3D" id="1.10.10.60">
    <property type="entry name" value="Homeodomain-like"/>
    <property type="match status" value="2"/>
</dbReference>
<evidence type="ECO:0000313" key="6">
    <source>
        <dbReference type="Proteomes" id="UP000641206"/>
    </source>
</evidence>
<dbReference type="Pfam" id="PF12833">
    <property type="entry name" value="HTH_18"/>
    <property type="match status" value="1"/>
</dbReference>
<name>A0ABQ2NRA6_9BACI</name>
<reference evidence="6" key="1">
    <citation type="journal article" date="2019" name="Int. J. Syst. Evol. Microbiol.">
        <title>The Global Catalogue of Microorganisms (GCM) 10K type strain sequencing project: providing services to taxonomists for standard genome sequencing and annotation.</title>
        <authorList>
            <consortium name="The Broad Institute Genomics Platform"/>
            <consortium name="The Broad Institute Genome Sequencing Center for Infectious Disease"/>
            <person name="Wu L."/>
            <person name="Ma J."/>
        </authorList>
    </citation>
    <scope>NUCLEOTIDE SEQUENCE [LARGE SCALE GENOMIC DNA]</scope>
    <source>
        <strain evidence="6">CGMCC 1.7693</strain>
    </source>
</reference>
<dbReference type="RefSeq" id="WP_188732951.1">
    <property type="nucleotide sequence ID" value="NZ_BMLW01000001.1"/>
</dbReference>
<accession>A0ABQ2NRA6</accession>
<evidence type="ECO:0000256" key="1">
    <source>
        <dbReference type="ARBA" id="ARBA00023015"/>
    </source>
</evidence>
<dbReference type="PROSITE" id="PS01124">
    <property type="entry name" value="HTH_ARAC_FAMILY_2"/>
    <property type="match status" value="1"/>
</dbReference>
<dbReference type="InterPro" id="IPR037923">
    <property type="entry name" value="HTH-like"/>
</dbReference>
<dbReference type="InterPro" id="IPR020449">
    <property type="entry name" value="Tscrpt_reg_AraC-type_HTH"/>
</dbReference>
<dbReference type="PANTHER" id="PTHR43280:SF14">
    <property type="entry name" value="MELIBIOSE OPERON REGULATORY PROTEIN"/>
    <property type="match status" value="1"/>
</dbReference>
<dbReference type="Proteomes" id="UP000641206">
    <property type="component" value="Unassembled WGS sequence"/>
</dbReference>
<dbReference type="PANTHER" id="PTHR43280">
    <property type="entry name" value="ARAC-FAMILY TRANSCRIPTIONAL REGULATOR"/>
    <property type="match status" value="1"/>
</dbReference>
<organism evidence="5 6">
    <name type="scientific">Oceanobacillus neutriphilus</name>
    <dbReference type="NCBI Taxonomy" id="531815"/>
    <lineage>
        <taxon>Bacteria</taxon>
        <taxon>Bacillati</taxon>
        <taxon>Bacillota</taxon>
        <taxon>Bacilli</taxon>
        <taxon>Bacillales</taxon>
        <taxon>Bacillaceae</taxon>
        <taxon>Oceanobacillus</taxon>
    </lineage>
</organism>
<dbReference type="SUPFAM" id="SSF51215">
    <property type="entry name" value="Regulatory protein AraC"/>
    <property type="match status" value="1"/>
</dbReference>
<dbReference type="PRINTS" id="PR00032">
    <property type="entry name" value="HTHARAC"/>
</dbReference>
<dbReference type="InterPro" id="IPR009057">
    <property type="entry name" value="Homeodomain-like_sf"/>
</dbReference>
<dbReference type="SMART" id="SM00342">
    <property type="entry name" value="HTH_ARAC"/>
    <property type="match status" value="1"/>
</dbReference>
<keyword evidence="3" id="KW-0804">Transcription</keyword>